<sequence>MRNENRAKKRLKPPNSSIFGFGANTMGRKQKIVLPPELPPEISEDEVEVSDEDLQFVNENRDYAGFVSNLDTHSITRHVSRVADVKEDALEALYERRSRKNSFEKEKEEKGLEVDRVDALPVKTLDGKLYYKTVPKTSQKSENETNGEDIGDNEADGAGKSFFKLTKAEKRAKLKRTRKEEKQQAKEVANVEEVQQTPHAEVLAEVEKELTAEEANQRKKYKLAELGTALLMDPESNVKSLKEMLQISKDEDHSVAVLGLKSLLAVFKDIIPGYRIRLPTEKEQEMVVSKAVKKMRFYESTLLSAYKAYLQRLIALKQKTSFQRVAIRCICTLLDAVPHFNYRESLLAAVIHNISSPDDVVRKLCCATVKSLFTNEGKHGGEATVEAVQLIAEYVKAHDCQLHPDSIEVLMSLSFDEDLGRAEMSSANNKVQKKKNKKGKKFEEPSQLQENDKKKSRKELMSQTRNEVDADFKAATFAQDVRERKRMQSETLSAIFQTFFRILKHAMHTIAARSEGISNSSAGASGGHPLLAPCLNGIGKFSHLIDLDFMGDLINHLRKLAGGGSNSDGSPEKFSRQLSVTERLRCCIVAFKVMKNNLDALNVDLQDFFVQLYSIVLEYRPGRDHGEVLAEALKIMLCDDRQHDMQRAAAFIKRLATFALCFGCAESMAGIFTNVQFILKLFDYPLLGVLCFTPSVSIGTLAALVTVKHLLQKNVKCRNLLENDAGGGSVSGPISKYQPYASDPNLSGALASVLWELNLLSKHYHPDVSTLASSISTISSAQNQVYHSNVTPQQAFMQSSLEQELFNPKTDKEKANLKRKRGSGSSIPNSSLTNNDVSSTIDEDRVKKKLSEHFLLVHEISETKRLRRELDHATSALKLYELYKKQKETKKDGSKPRKMRRS</sequence>
<protein>
    <submittedName>
        <fullName evidence="1">Uncharacterized protein</fullName>
    </submittedName>
</protein>
<reference evidence="1" key="1">
    <citation type="submission" date="2022-02" db="EMBL/GenBank/DDBJ databases">
        <title>Plant Genome Project.</title>
        <authorList>
            <person name="Zhang R.-G."/>
        </authorList>
    </citation>
    <scope>NUCLEOTIDE SEQUENCE</scope>
    <source>
        <strain evidence="1">AT1</strain>
    </source>
</reference>
<evidence type="ECO:0000313" key="2">
    <source>
        <dbReference type="Proteomes" id="UP001062846"/>
    </source>
</evidence>
<name>A0ACC0NX34_RHOML</name>
<comment type="caution">
    <text evidence="1">The sequence shown here is derived from an EMBL/GenBank/DDBJ whole genome shotgun (WGS) entry which is preliminary data.</text>
</comment>
<keyword evidence="2" id="KW-1185">Reference proteome</keyword>
<dbReference type="EMBL" id="CM046391">
    <property type="protein sequence ID" value="KAI8557349.1"/>
    <property type="molecule type" value="Genomic_DNA"/>
</dbReference>
<proteinExistence type="predicted"/>
<evidence type="ECO:0000313" key="1">
    <source>
        <dbReference type="EMBL" id="KAI8557349.1"/>
    </source>
</evidence>
<accession>A0ACC0NX34</accession>
<organism evidence="1 2">
    <name type="scientific">Rhododendron molle</name>
    <name type="common">Chinese azalea</name>
    <name type="synonym">Azalea mollis</name>
    <dbReference type="NCBI Taxonomy" id="49168"/>
    <lineage>
        <taxon>Eukaryota</taxon>
        <taxon>Viridiplantae</taxon>
        <taxon>Streptophyta</taxon>
        <taxon>Embryophyta</taxon>
        <taxon>Tracheophyta</taxon>
        <taxon>Spermatophyta</taxon>
        <taxon>Magnoliopsida</taxon>
        <taxon>eudicotyledons</taxon>
        <taxon>Gunneridae</taxon>
        <taxon>Pentapetalae</taxon>
        <taxon>asterids</taxon>
        <taxon>Ericales</taxon>
        <taxon>Ericaceae</taxon>
        <taxon>Ericoideae</taxon>
        <taxon>Rhodoreae</taxon>
        <taxon>Rhododendron</taxon>
    </lineage>
</organism>
<dbReference type="Proteomes" id="UP001062846">
    <property type="component" value="Chromosome 4"/>
</dbReference>
<gene>
    <name evidence="1" type="ORF">RHMOL_Rhmol04G0003800</name>
</gene>